<keyword evidence="2" id="KW-1185">Reference proteome</keyword>
<dbReference type="AlphaFoldDB" id="A0A1R3J4E3"/>
<evidence type="ECO:0000313" key="2">
    <source>
        <dbReference type="Proteomes" id="UP000187203"/>
    </source>
</evidence>
<evidence type="ECO:0000313" key="1">
    <source>
        <dbReference type="EMBL" id="OMO89698.1"/>
    </source>
</evidence>
<sequence>MGNINSSQNLIPPIGIAAPSRVRFEEPAAADPESLWIKLLFRLSLPFE</sequence>
<organism evidence="1 2">
    <name type="scientific">Corchorus olitorius</name>
    <dbReference type="NCBI Taxonomy" id="93759"/>
    <lineage>
        <taxon>Eukaryota</taxon>
        <taxon>Viridiplantae</taxon>
        <taxon>Streptophyta</taxon>
        <taxon>Embryophyta</taxon>
        <taxon>Tracheophyta</taxon>
        <taxon>Spermatophyta</taxon>
        <taxon>Magnoliopsida</taxon>
        <taxon>eudicotyledons</taxon>
        <taxon>Gunneridae</taxon>
        <taxon>Pentapetalae</taxon>
        <taxon>rosids</taxon>
        <taxon>malvids</taxon>
        <taxon>Malvales</taxon>
        <taxon>Malvaceae</taxon>
        <taxon>Grewioideae</taxon>
        <taxon>Apeibeae</taxon>
        <taxon>Corchorus</taxon>
    </lineage>
</organism>
<accession>A0A1R3J4E3</accession>
<dbReference type="Proteomes" id="UP000187203">
    <property type="component" value="Unassembled WGS sequence"/>
</dbReference>
<proteinExistence type="predicted"/>
<comment type="caution">
    <text evidence="1">The sequence shown here is derived from an EMBL/GenBank/DDBJ whole genome shotgun (WGS) entry which is preliminary data.</text>
</comment>
<protein>
    <submittedName>
        <fullName evidence="1">Uncharacterized protein</fullName>
    </submittedName>
</protein>
<dbReference type="EMBL" id="AWUE01016703">
    <property type="protein sequence ID" value="OMO89698.1"/>
    <property type="molecule type" value="Genomic_DNA"/>
</dbReference>
<reference evidence="2" key="1">
    <citation type="submission" date="2013-09" db="EMBL/GenBank/DDBJ databases">
        <title>Corchorus olitorius genome sequencing.</title>
        <authorList>
            <person name="Alam M."/>
            <person name="Haque M.S."/>
            <person name="Islam M.S."/>
            <person name="Emdad E.M."/>
            <person name="Islam M.M."/>
            <person name="Ahmed B."/>
            <person name="Halim A."/>
            <person name="Hossen Q.M.M."/>
            <person name="Hossain M.Z."/>
            <person name="Ahmed R."/>
            <person name="Khan M.M."/>
            <person name="Islam R."/>
            <person name="Rashid M.M."/>
            <person name="Khan S.A."/>
            <person name="Rahman M.S."/>
            <person name="Alam M."/>
            <person name="Yahiya A.S."/>
            <person name="Khan M.S."/>
            <person name="Azam M.S."/>
            <person name="Haque T."/>
            <person name="Lashkar M.Z.H."/>
            <person name="Akhand A.I."/>
            <person name="Morshed G."/>
            <person name="Roy S."/>
            <person name="Uddin K.S."/>
            <person name="Rabeya T."/>
            <person name="Hossain A.S."/>
            <person name="Chowdhury A."/>
            <person name="Snigdha A.R."/>
            <person name="Mortoza M.S."/>
            <person name="Matin S.A."/>
            <person name="Hoque S.M.E."/>
            <person name="Islam M.K."/>
            <person name="Roy D.K."/>
            <person name="Haider R."/>
            <person name="Moosa M.M."/>
            <person name="Elias S.M."/>
            <person name="Hasan A.M."/>
            <person name="Jahan S."/>
            <person name="Shafiuddin M."/>
            <person name="Mahmood N."/>
            <person name="Shommy N.S."/>
        </authorList>
    </citation>
    <scope>NUCLEOTIDE SEQUENCE [LARGE SCALE GENOMIC DNA]</scope>
    <source>
        <strain evidence="2">cv. O-4</strain>
    </source>
</reference>
<name>A0A1R3J4E3_9ROSI</name>
<gene>
    <name evidence="1" type="ORF">COLO4_19629</name>
</gene>